<evidence type="ECO:0000313" key="2">
    <source>
        <dbReference type="Ensembl" id="ENSGMOP00000005767.2"/>
    </source>
</evidence>
<evidence type="ECO:0008006" key="4">
    <source>
        <dbReference type="Google" id="ProtNLM"/>
    </source>
</evidence>
<keyword evidence="3" id="KW-1185">Reference proteome</keyword>
<organism evidence="2 3">
    <name type="scientific">Gadus morhua</name>
    <name type="common">Atlantic cod</name>
    <dbReference type="NCBI Taxonomy" id="8049"/>
    <lineage>
        <taxon>Eukaryota</taxon>
        <taxon>Metazoa</taxon>
        <taxon>Chordata</taxon>
        <taxon>Craniata</taxon>
        <taxon>Vertebrata</taxon>
        <taxon>Euteleostomi</taxon>
        <taxon>Actinopterygii</taxon>
        <taxon>Neopterygii</taxon>
        <taxon>Teleostei</taxon>
        <taxon>Neoteleostei</taxon>
        <taxon>Acanthomorphata</taxon>
        <taxon>Zeiogadaria</taxon>
        <taxon>Gadariae</taxon>
        <taxon>Gadiformes</taxon>
        <taxon>Gadoidei</taxon>
        <taxon>Gadidae</taxon>
        <taxon>Gadus</taxon>
    </lineage>
</organism>
<dbReference type="Gene3D" id="2.170.130.30">
    <property type="match status" value="1"/>
</dbReference>
<dbReference type="PANTHER" id="PTHR10559">
    <property type="entry name" value="TRANSCOBALAMIN-1/GASTRIC INTRINSIC FACTOR"/>
    <property type="match status" value="1"/>
</dbReference>
<dbReference type="Proteomes" id="UP000694546">
    <property type="component" value="Chromosome 7"/>
</dbReference>
<dbReference type="GeneTree" id="ENSGT00390000014712"/>
<sequence>MDLRLATAVLPLGLLLLIITPGTSAGPVGGTVPIRVSVEGRGLSSEATGSYSGSVVEGGVLLGALKRLQQTDPSFRFTLKEDPDHGLFLESVNGVAGSGQAQSYWELLSASAPGDPARLDAGIGCYKPKAGEHIILRLSTWSKDL</sequence>
<dbReference type="GO" id="GO:0005615">
    <property type="term" value="C:extracellular space"/>
    <property type="evidence" value="ECO:0007669"/>
    <property type="project" value="TreeGrafter"/>
</dbReference>
<evidence type="ECO:0000256" key="1">
    <source>
        <dbReference type="SAM" id="SignalP"/>
    </source>
</evidence>
<dbReference type="GO" id="GO:0031419">
    <property type="term" value="F:cobalamin binding"/>
    <property type="evidence" value="ECO:0007669"/>
    <property type="project" value="TreeGrafter"/>
</dbReference>
<feature type="chain" id="PRO_5046649418" description="DUF4430 domain-containing protein" evidence="1">
    <location>
        <begin position="26"/>
        <end position="145"/>
    </location>
</feature>
<name>A0A8C4Z320_GADMO</name>
<feature type="signal peptide" evidence="1">
    <location>
        <begin position="1"/>
        <end position="25"/>
    </location>
</feature>
<dbReference type="Ensembl" id="ENSGMOT00000005936.2">
    <property type="protein sequence ID" value="ENSGMOP00000005767.2"/>
    <property type="gene ID" value="ENSGMOG00000005441.2"/>
</dbReference>
<accession>A0A8C4Z320</accession>
<dbReference type="PANTHER" id="PTHR10559:SF18">
    <property type="entry name" value="TRANSCOBALAMIN II"/>
    <property type="match status" value="1"/>
</dbReference>
<proteinExistence type="predicted"/>
<reference evidence="2" key="1">
    <citation type="submission" date="2025-08" db="UniProtKB">
        <authorList>
            <consortium name="Ensembl"/>
        </authorList>
    </citation>
    <scope>IDENTIFICATION</scope>
</reference>
<dbReference type="AlphaFoldDB" id="A0A8C4Z320"/>
<keyword evidence="1" id="KW-0732">Signal</keyword>
<reference evidence="2" key="2">
    <citation type="submission" date="2025-09" db="UniProtKB">
        <authorList>
            <consortium name="Ensembl"/>
        </authorList>
    </citation>
    <scope>IDENTIFICATION</scope>
</reference>
<dbReference type="GO" id="GO:0015889">
    <property type="term" value="P:cobalamin transport"/>
    <property type="evidence" value="ECO:0007669"/>
    <property type="project" value="TreeGrafter"/>
</dbReference>
<protein>
    <recommendedName>
        <fullName evidence="4">DUF4430 domain-containing protein</fullName>
    </recommendedName>
</protein>
<dbReference type="InterPro" id="IPR051588">
    <property type="entry name" value="Cobalamin_Transport"/>
</dbReference>
<evidence type="ECO:0000313" key="3">
    <source>
        <dbReference type="Proteomes" id="UP000694546"/>
    </source>
</evidence>
<dbReference type="OMA" id="QQDFKFT"/>